<reference evidence="1" key="1">
    <citation type="journal article" date="2014" name="Front. Microbiol.">
        <title>High frequency of phylogenetically diverse reductive dehalogenase-homologous genes in deep subseafloor sedimentary metagenomes.</title>
        <authorList>
            <person name="Kawai M."/>
            <person name="Futagami T."/>
            <person name="Toyoda A."/>
            <person name="Takaki Y."/>
            <person name="Nishi S."/>
            <person name="Hori S."/>
            <person name="Arai W."/>
            <person name="Tsubouchi T."/>
            <person name="Morono Y."/>
            <person name="Uchiyama I."/>
            <person name="Ito T."/>
            <person name="Fujiyama A."/>
            <person name="Inagaki F."/>
            <person name="Takami H."/>
        </authorList>
    </citation>
    <scope>NUCLEOTIDE SEQUENCE</scope>
    <source>
        <strain evidence="1">Expedition CK06-06</strain>
    </source>
</reference>
<evidence type="ECO:0000313" key="1">
    <source>
        <dbReference type="EMBL" id="GAF68804.1"/>
    </source>
</evidence>
<accession>X0RIY6</accession>
<sequence length="79" mass="9049">MKIYNKQLESADNIIIKTYYKCQLERDKIKKIPDIIVTDISDLMIGNTVKFKSGKNDIETSVNKEALKYLINLCGGYSD</sequence>
<gene>
    <name evidence="1" type="ORF">S01H1_07407</name>
</gene>
<name>X0RIY6_9ZZZZ</name>
<comment type="caution">
    <text evidence="1">The sequence shown here is derived from an EMBL/GenBank/DDBJ whole genome shotgun (WGS) entry which is preliminary data.</text>
</comment>
<dbReference type="EMBL" id="BARS01003820">
    <property type="protein sequence ID" value="GAF68804.1"/>
    <property type="molecule type" value="Genomic_DNA"/>
</dbReference>
<protein>
    <submittedName>
        <fullName evidence="1">Uncharacterized protein</fullName>
    </submittedName>
</protein>
<proteinExistence type="predicted"/>
<organism evidence="1">
    <name type="scientific">marine sediment metagenome</name>
    <dbReference type="NCBI Taxonomy" id="412755"/>
    <lineage>
        <taxon>unclassified sequences</taxon>
        <taxon>metagenomes</taxon>
        <taxon>ecological metagenomes</taxon>
    </lineage>
</organism>
<dbReference type="AlphaFoldDB" id="X0RIY6"/>